<dbReference type="EMBL" id="CAAE01014601">
    <property type="protein sequence ID" value="CAG00568.1"/>
    <property type="molecule type" value="Genomic_DNA"/>
</dbReference>
<sequence length="28" mass="2953">AQPPRTGRWSGANRPRSPSGPPGPFPQP</sequence>
<feature type="non-terminal residue" evidence="2">
    <location>
        <position position="28"/>
    </location>
</feature>
<name>Q4SFL4_TETNG</name>
<organism evidence="2">
    <name type="scientific">Tetraodon nigroviridis</name>
    <name type="common">Spotted green pufferfish</name>
    <name type="synonym">Chelonodon nigroviridis</name>
    <dbReference type="NCBI Taxonomy" id="99883"/>
    <lineage>
        <taxon>Eukaryota</taxon>
        <taxon>Metazoa</taxon>
        <taxon>Chordata</taxon>
        <taxon>Craniata</taxon>
        <taxon>Vertebrata</taxon>
        <taxon>Euteleostomi</taxon>
        <taxon>Actinopterygii</taxon>
        <taxon>Neopterygii</taxon>
        <taxon>Teleostei</taxon>
        <taxon>Neoteleostei</taxon>
        <taxon>Acanthomorphata</taxon>
        <taxon>Eupercaria</taxon>
        <taxon>Tetraodontiformes</taxon>
        <taxon>Tetradontoidea</taxon>
        <taxon>Tetraodontidae</taxon>
        <taxon>Tetraodon</taxon>
    </lineage>
</organism>
<feature type="region of interest" description="Disordered" evidence="1">
    <location>
        <begin position="1"/>
        <end position="28"/>
    </location>
</feature>
<reference evidence="2" key="2">
    <citation type="submission" date="2004-02" db="EMBL/GenBank/DDBJ databases">
        <authorList>
            <consortium name="Genoscope"/>
            <consortium name="Whitehead Institute Centre for Genome Research"/>
        </authorList>
    </citation>
    <scope>NUCLEOTIDE SEQUENCE</scope>
</reference>
<comment type="caution">
    <text evidence="2">The sequence shown here is derived from an EMBL/GenBank/DDBJ whole genome shotgun (WGS) entry which is preliminary data.</text>
</comment>
<evidence type="ECO:0000313" key="2">
    <source>
        <dbReference type="EMBL" id="CAG00568.1"/>
    </source>
</evidence>
<accession>Q4SFL4</accession>
<protein>
    <submittedName>
        <fullName evidence="2">(spotted green pufferfish) hypothetical protein</fullName>
    </submittedName>
</protein>
<dbReference type="AlphaFoldDB" id="Q4SFL4"/>
<feature type="non-terminal residue" evidence="2">
    <location>
        <position position="1"/>
    </location>
</feature>
<gene>
    <name evidence="2" type="ORF">GSTENG00019042001</name>
</gene>
<evidence type="ECO:0000256" key="1">
    <source>
        <dbReference type="SAM" id="MobiDB-lite"/>
    </source>
</evidence>
<feature type="compositionally biased region" description="Pro residues" evidence="1">
    <location>
        <begin position="18"/>
        <end position="28"/>
    </location>
</feature>
<reference evidence="2" key="1">
    <citation type="journal article" date="2004" name="Nature">
        <title>Genome duplication in the teleost fish Tetraodon nigroviridis reveals the early vertebrate proto-karyotype.</title>
        <authorList>
            <person name="Jaillon O."/>
            <person name="Aury J.-M."/>
            <person name="Brunet F."/>
            <person name="Petit J.-L."/>
            <person name="Stange-Thomann N."/>
            <person name="Mauceli E."/>
            <person name="Bouneau L."/>
            <person name="Fischer C."/>
            <person name="Ozouf-Costaz C."/>
            <person name="Bernot A."/>
            <person name="Nicaud S."/>
            <person name="Jaffe D."/>
            <person name="Fisher S."/>
            <person name="Lutfalla G."/>
            <person name="Dossat C."/>
            <person name="Segurens B."/>
            <person name="Dasilva C."/>
            <person name="Salanoubat M."/>
            <person name="Levy M."/>
            <person name="Boudet N."/>
            <person name="Castellano S."/>
            <person name="Anthouard V."/>
            <person name="Jubin C."/>
            <person name="Castelli V."/>
            <person name="Katinka M."/>
            <person name="Vacherie B."/>
            <person name="Biemont C."/>
            <person name="Skalli Z."/>
            <person name="Cattolico L."/>
            <person name="Poulain J."/>
            <person name="De Berardinis V."/>
            <person name="Cruaud C."/>
            <person name="Duprat S."/>
            <person name="Brottier P."/>
            <person name="Coutanceau J.-P."/>
            <person name="Gouzy J."/>
            <person name="Parra G."/>
            <person name="Lardier G."/>
            <person name="Chapple C."/>
            <person name="McKernan K.J."/>
            <person name="McEwan P."/>
            <person name="Bosak S."/>
            <person name="Kellis M."/>
            <person name="Volff J.-N."/>
            <person name="Guigo R."/>
            <person name="Zody M.C."/>
            <person name="Mesirov J."/>
            <person name="Lindblad-Toh K."/>
            <person name="Birren B."/>
            <person name="Nusbaum C."/>
            <person name="Kahn D."/>
            <person name="Robinson-Rechavi M."/>
            <person name="Laudet V."/>
            <person name="Schachter V."/>
            <person name="Quetier F."/>
            <person name="Saurin W."/>
            <person name="Scarpelli C."/>
            <person name="Wincker P."/>
            <person name="Lander E.S."/>
            <person name="Weissenbach J."/>
            <person name="Roest Crollius H."/>
        </authorList>
    </citation>
    <scope>NUCLEOTIDE SEQUENCE [LARGE SCALE GENOMIC DNA]</scope>
</reference>
<dbReference type="KEGG" id="tng:GSTEN00019042G001"/>
<proteinExistence type="predicted"/>